<keyword evidence="6" id="KW-0573">Peptidoglycan synthesis</keyword>
<dbReference type="InterPro" id="IPR013221">
    <property type="entry name" value="Mur_ligase_cen"/>
</dbReference>
<accession>A0A1F7VDD9</accession>
<evidence type="ECO:0000256" key="3">
    <source>
        <dbReference type="ARBA" id="ARBA00022741"/>
    </source>
</evidence>
<keyword evidence="1" id="KW-0436">Ligase</keyword>
<evidence type="ECO:0000256" key="4">
    <source>
        <dbReference type="ARBA" id="ARBA00022840"/>
    </source>
</evidence>
<evidence type="ECO:0000259" key="11">
    <source>
        <dbReference type="Pfam" id="PF08245"/>
    </source>
</evidence>
<dbReference type="SUPFAM" id="SSF53623">
    <property type="entry name" value="MurD-like peptide ligases, catalytic domain"/>
    <property type="match status" value="1"/>
</dbReference>
<dbReference type="PANTHER" id="PTHR43445">
    <property type="entry name" value="UDP-N-ACETYLMURAMATE--L-ALANINE LIGASE-RELATED"/>
    <property type="match status" value="1"/>
</dbReference>
<evidence type="ECO:0000313" key="12">
    <source>
        <dbReference type="EMBL" id="OGL88465.1"/>
    </source>
</evidence>
<dbReference type="InterPro" id="IPR036565">
    <property type="entry name" value="Mur-like_cat_sf"/>
</dbReference>
<keyword evidence="4" id="KW-0067">ATP-binding</keyword>
<feature type="domain" description="Mur ligase N-terminal catalytic" evidence="9">
    <location>
        <begin position="8"/>
        <end position="106"/>
    </location>
</feature>
<dbReference type="GO" id="GO:0051301">
    <property type="term" value="P:cell division"/>
    <property type="evidence" value="ECO:0007669"/>
    <property type="project" value="UniProtKB-KW"/>
</dbReference>
<keyword evidence="2" id="KW-0132">Cell division</keyword>
<dbReference type="GO" id="GO:0009252">
    <property type="term" value="P:peptidoglycan biosynthetic process"/>
    <property type="evidence" value="ECO:0007669"/>
    <property type="project" value="UniProtKB-KW"/>
</dbReference>
<dbReference type="AlphaFoldDB" id="A0A1F7VDD9"/>
<evidence type="ECO:0000256" key="5">
    <source>
        <dbReference type="ARBA" id="ARBA00022960"/>
    </source>
</evidence>
<feature type="domain" description="Mur ligase C-terminal" evidence="10">
    <location>
        <begin position="285"/>
        <end position="431"/>
    </location>
</feature>
<dbReference type="Gene3D" id="3.40.1190.10">
    <property type="entry name" value="Mur-like, catalytic domain"/>
    <property type="match status" value="1"/>
</dbReference>
<reference evidence="12 13" key="1">
    <citation type="journal article" date="2016" name="Nat. Commun.">
        <title>Thousands of microbial genomes shed light on interconnected biogeochemical processes in an aquifer system.</title>
        <authorList>
            <person name="Anantharaman K."/>
            <person name="Brown C.T."/>
            <person name="Hug L.A."/>
            <person name="Sharon I."/>
            <person name="Castelle C.J."/>
            <person name="Probst A.J."/>
            <person name="Thomas B.C."/>
            <person name="Singh A."/>
            <person name="Wilkins M.J."/>
            <person name="Karaoz U."/>
            <person name="Brodie E.L."/>
            <person name="Williams K.H."/>
            <person name="Hubbard S.S."/>
            <person name="Banfield J.F."/>
        </authorList>
    </citation>
    <scope>NUCLEOTIDE SEQUENCE [LARGE SCALE GENOMIC DNA]</scope>
</reference>
<comment type="caution">
    <text evidence="12">The sequence shown here is derived from an EMBL/GenBank/DDBJ whole genome shotgun (WGS) entry which is preliminary data.</text>
</comment>
<keyword evidence="3" id="KW-0547">Nucleotide-binding</keyword>
<dbReference type="SUPFAM" id="SSF53244">
    <property type="entry name" value="MurD-like peptide ligases, peptide-binding domain"/>
    <property type="match status" value="1"/>
</dbReference>
<name>A0A1F7VDD9_9BACT</name>
<dbReference type="Pfam" id="PF08245">
    <property type="entry name" value="Mur_ligase_M"/>
    <property type="match status" value="1"/>
</dbReference>
<evidence type="ECO:0000259" key="9">
    <source>
        <dbReference type="Pfam" id="PF01225"/>
    </source>
</evidence>
<dbReference type="Proteomes" id="UP000176678">
    <property type="component" value="Unassembled WGS sequence"/>
</dbReference>
<evidence type="ECO:0000256" key="7">
    <source>
        <dbReference type="ARBA" id="ARBA00023306"/>
    </source>
</evidence>
<dbReference type="Pfam" id="PF01225">
    <property type="entry name" value="Mur_ligase"/>
    <property type="match status" value="1"/>
</dbReference>
<dbReference type="InterPro" id="IPR036615">
    <property type="entry name" value="Mur_ligase_C_dom_sf"/>
</dbReference>
<dbReference type="GO" id="GO:0005524">
    <property type="term" value="F:ATP binding"/>
    <property type="evidence" value="ECO:0007669"/>
    <property type="project" value="UniProtKB-KW"/>
</dbReference>
<dbReference type="GO" id="GO:0071555">
    <property type="term" value="P:cell wall organization"/>
    <property type="evidence" value="ECO:0007669"/>
    <property type="project" value="UniProtKB-KW"/>
</dbReference>
<evidence type="ECO:0000256" key="6">
    <source>
        <dbReference type="ARBA" id="ARBA00022984"/>
    </source>
</evidence>
<dbReference type="InterPro" id="IPR000713">
    <property type="entry name" value="Mur_ligase_N"/>
</dbReference>
<evidence type="ECO:0000313" key="13">
    <source>
        <dbReference type="Proteomes" id="UP000176678"/>
    </source>
</evidence>
<dbReference type="Gene3D" id="3.90.190.20">
    <property type="entry name" value="Mur ligase, C-terminal domain"/>
    <property type="match status" value="1"/>
</dbReference>
<keyword evidence="5" id="KW-0133">Cell shape</keyword>
<gene>
    <name evidence="12" type="ORF">A3H75_01140</name>
</gene>
<keyword evidence="8" id="KW-0961">Cell wall biogenesis/degradation</keyword>
<dbReference type="PANTHER" id="PTHR43445:SF3">
    <property type="entry name" value="UDP-N-ACETYLMURAMATE--L-ALANINE LIGASE"/>
    <property type="match status" value="1"/>
</dbReference>
<proteinExistence type="predicted"/>
<dbReference type="STRING" id="1802410.A3H75_01140"/>
<organism evidence="12 13">
    <name type="scientific">Candidatus Uhrbacteria bacterium RIFCSPLOWO2_02_FULL_51_9</name>
    <dbReference type="NCBI Taxonomy" id="1802410"/>
    <lineage>
        <taxon>Bacteria</taxon>
        <taxon>Candidatus Uhriibacteriota</taxon>
    </lineage>
</organism>
<dbReference type="Gene3D" id="3.40.50.720">
    <property type="entry name" value="NAD(P)-binding Rossmann-like Domain"/>
    <property type="match status" value="1"/>
</dbReference>
<feature type="domain" description="Mur ligase central" evidence="11">
    <location>
        <begin position="112"/>
        <end position="242"/>
    </location>
</feature>
<sequence>MDFTKLKKIYCIGIGGIGVSAVARWARHSDISVSGSDIAESDLTRTLIKEGIEVRIGHAPENVPADADLVVYTPAVDKDHVERRAAKKKGVKQVSYPEFLGLLSEKKFTIAVTGTHGKSTVTALIGLMLQEAGFDPTVFVGSLVPQLEHGNVRVGHSNFLVVEACEHQGNMRHIKPNIAVVTYIEPDHLDFYRDLKHEIKVYQEFVDELPKDGVLIKSADDPGCQQLKWKGKTYTFGEKSEKIKVGVPGGFNVRNAIVASIAAELVGVPKPVWERVAAEFRGIWRRFEKVGECKGAIIYSDYGHHPTAIRETMKMVRELYPNQRVILAYQPHQHNRTKNLFNEFVDALASAPVDVLILNEIYDVAGREENKDRDVTSRVLMEKVKEKNSPPFKGGARGGSEVHYSATLDETESWLRAHVKKGDVVVIMGAGDIDTVARRLIARG</sequence>
<dbReference type="SUPFAM" id="SSF51984">
    <property type="entry name" value="MurCD N-terminal domain"/>
    <property type="match status" value="1"/>
</dbReference>
<keyword evidence="7" id="KW-0131">Cell cycle</keyword>
<evidence type="ECO:0000259" key="10">
    <source>
        <dbReference type="Pfam" id="PF02875"/>
    </source>
</evidence>
<dbReference type="GO" id="GO:0008360">
    <property type="term" value="P:regulation of cell shape"/>
    <property type="evidence" value="ECO:0007669"/>
    <property type="project" value="UniProtKB-KW"/>
</dbReference>
<dbReference type="Pfam" id="PF02875">
    <property type="entry name" value="Mur_ligase_C"/>
    <property type="match status" value="1"/>
</dbReference>
<dbReference type="GO" id="GO:0016881">
    <property type="term" value="F:acid-amino acid ligase activity"/>
    <property type="evidence" value="ECO:0007669"/>
    <property type="project" value="InterPro"/>
</dbReference>
<protein>
    <recommendedName>
        <fullName evidence="14">UDP-N-acetylmuramate--L-alanine ligase</fullName>
    </recommendedName>
</protein>
<evidence type="ECO:0000256" key="1">
    <source>
        <dbReference type="ARBA" id="ARBA00022598"/>
    </source>
</evidence>
<dbReference type="InterPro" id="IPR004101">
    <property type="entry name" value="Mur_ligase_C"/>
</dbReference>
<dbReference type="EMBL" id="MGES01000045">
    <property type="protein sequence ID" value="OGL88465.1"/>
    <property type="molecule type" value="Genomic_DNA"/>
</dbReference>
<evidence type="ECO:0000256" key="2">
    <source>
        <dbReference type="ARBA" id="ARBA00022618"/>
    </source>
</evidence>
<evidence type="ECO:0008006" key="14">
    <source>
        <dbReference type="Google" id="ProtNLM"/>
    </source>
</evidence>
<dbReference type="InterPro" id="IPR050061">
    <property type="entry name" value="MurCDEF_pg_biosynth"/>
</dbReference>
<evidence type="ECO:0000256" key="8">
    <source>
        <dbReference type="ARBA" id="ARBA00023316"/>
    </source>
</evidence>